<dbReference type="InterPro" id="IPR057577">
    <property type="entry name" value="Nucleoprot-TPR/MLP1_dom"/>
</dbReference>
<evidence type="ECO:0000259" key="7">
    <source>
        <dbReference type="Pfam" id="PF25481"/>
    </source>
</evidence>
<proteinExistence type="predicted"/>
<dbReference type="Gene3D" id="1.10.287.1490">
    <property type="match status" value="4"/>
</dbReference>
<evidence type="ECO:0000313" key="9">
    <source>
        <dbReference type="EMBL" id="GJJ13307.1"/>
    </source>
</evidence>
<feature type="coiled-coil region" evidence="4">
    <location>
        <begin position="163"/>
        <end position="299"/>
    </location>
</feature>
<feature type="coiled-coil region" evidence="4">
    <location>
        <begin position="82"/>
        <end position="134"/>
    </location>
</feature>
<keyword evidence="3" id="KW-0539">Nucleus</keyword>
<keyword evidence="2 4" id="KW-0175">Coiled coil</keyword>
<feature type="region of interest" description="Disordered" evidence="5">
    <location>
        <begin position="1750"/>
        <end position="1831"/>
    </location>
</feature>
<evidence type="ECO:0000256" key="5">
    <source>
        <dbReference type="SAM" id="MobiDB-lite"/>
    </source>
</evidence>
<feature type="domain" description="NUA/TPR/MLP1-2-like" evidence="8">
    <location>
        <begin position="500"/>
        <end position="598"/>
    </location>
</feature>
<dbReference type="InterPro" id="IPR012929">
    <property type="entry name" value="Nucleoprot-TPR/MLP1-2_dom"/>
</dbReference>
<dbReference type="EMBL" id="BPWL01000008">
    <property type="protein sequence ID" value="GJJ13307.1"/>
    <property type="molecule type" value="Genomic_DNA"/>
</dbReference>
<dbReference type="InterPro" id="IPR057974">
    <property type="entry name" value="NUA/TPR/MLP1-2-like_dom"/>
</dbReference>
<feature type="coiled-coil region" evidence="4">
    <location>
        <begin position="607"/>
        <end position="634"/>
    </location>
</feature>
<reference evidence="9" key="1">
    <citation type="submission" date="2021-10" db="EMBL/GenBank/DDBJ databases">
        <title>De novo Genome Assembly of Clathrus columnatus (Basidiomycota, Fungi) Using Illumina and Nanopore Sequence Data.</title>
        <authorList>
            <person name="Ogiso-Tanaka E."/>
            <person name="Itagaki H."/>
            <person name="Hosoya T."/>
            <person name="Hosaka K."/>
        </authorList>
    </citation>
    <scope>NUCLEOTIDE SEQUENCE</scope>
    <source>
        <strain evidence="9">MO-923</strain>
    </source>
</reference>
<feature type="region of interest" description="Disordered" evidence="5">
    <location>
        <begin position="1"/>
        <end position="35"/>
    </location>
</feature>
<name>A0AAV5AF95_9AGAM</name>
<feature type="coiled-coil region" evidence="4">
    <location>
        <begin position="339"/>
        <end position="398"/>
    </location>
</feature>
<evidence type="ECO:0008006" key="11">
    <source>
        <dbReference type="Google" id="ProtNLM"/>
    </source>
</evidence>
<dbReference type="Pfam" id="PF25481">
    <property type="entry name" value="Nucleoprot-TPR"/>
    <property type="match status" value="1"/>
</dbReference>
<feature type="region of interest" description="Disordered" evidence="5">
    <location>
        <begin position="1881"/>
        <end position="1933"/>
    </location>
</feature>
<gene>
    <name evidence="9" type="ORF">Clacol_007559</name>
</gene>
<feature type="coiled-coil region" evidence="4">
    <location>
        <begin position="1722"/>
        <end position="1749"/>
    </location>
</feature>
<organism evidence="9 10">
    <name type="scientific">Clathrus columnatus</name>
    <dbReference type="NCBI Taxonomy" id="1419009"/>
    <lineage>
        <taxon>Eukaryota</taxon>
        <taxon>Fungi</taxon>
        <taxon>Dikarya</taxon>
        <taxon>Basidiomycota</taxon>
        <taxon>Agaricomycotina</taxon>
        <taxon>Agaricomycetes</taxon>
        <taxon>Phallomycetidae</taxon>
        <taxon>Phallales</taxon>
        <taxon>Clathraceae</taxon>
        <taxon>Clathrus</taxon>
    </lineage>
</organism>
<comment type="caution">
    <text evidence="9">The sequence shown here is derived from an EMBL/GenBank/DDBJ whole genome shotgun (WGS) entry which is preliminary data.</text>
</comment>
<evidence type="ECO:0000256" key="2">
    <source>
        <dbReference type="ARBA" id="ARBA00023054"/>
    </source>
</evidence>
<feature type="coiled-coil region" evidence="4">
    <location>
        <begin position="916"/>
        <end position="974"/>
    </location>
</feature>
<feature type="region of interest" description="Disordered" evidence="5">
    <location>
        <begin position="1189"/>
        <end position="1211"/>
    </location>
</feature>
<accession>A0AAV5AF95</accession>
<dbReference type="GO" id="GO:0017056">
    <property type="term" value="F:structural constituent of nuclear pore"/>
    <property type="evidence" value="ECO:0007669"/>
    <property type="project" value="TreeGrafter"/>
</dbReference>
<feature type="compositionally biased region" description="Low complexity" evidence="5">
    <location>
        <begin position="1781"/>
        <end position="1796"/>
    </location>
</feature>
<feature type="coiled-coil region" evidence="4">
    <location>
        <begin position="1007"/>
        <end position="1041"/>
    </location>
</feature>
<sequence length="1933" mass="217697">MKTRRRSTRKTGSKGEQDDSSQAAHSPSPSQVGPISLLNIQLPDDISLDSLSSLVPEVSFDAPTSEGLIRVYRIILAQASDLANATSDLEEARAQLLRKDIELDQAVQDKETAVSELEQSTEVARNELATVIQQRDEVVASQAALQSQMATLNVAQFSRSSDLDILQRRVDDSEREKRDLIAVVDRLRTDGTQAEEQIQVLKDNLKNSRAEISQLQTEIREVRSTETTNKFKIQSLEQQLEIAKQESERNAKELDTKIEEFSKYRRDTHTQHASLQSSLDSLRIEHESCKSELESLKRAHEYERQQHLASIEKINSLQDQLAEERAASRLQSETQTRLIELLEKRTAEAKKRVEEVDNEWDRTIQQHQDKEERLKELLRKEKERADRLETNISQLVEGSSSISAPEPSPGASVVASFMKGTKLSDLFDENRRTKEELQKVKTENLRLTETTSALISRMHEMAPQIAEQRVDYERQKQEIIHLSQQLSTIISERDANLHLAREAENNFQLSQKENRLLERQLADLGLQVQVLFRELGVLQNPSLSTVDQEDGPPESDDGGIDALITNQLVVFKHLPAFQEQYTKHLKVIRELGDKLERATKDQYDEQSRLETQALEEAEVAIAALQEELENQRRLYDIQIRGFMQERDMYKARMANSPQRLPVTDNRAAAPADTEYEALLADLQKNFDIYRTETGTDMQKLREELQESQRETARFETELAKATAKVDNYNARYDMLNEAFNQRREELTNLRRRNEELLNHISRIESASHQVSEQLATTNSVVERLRHETATLKAEKELWKGIERRLTEENQSLSKEKAQLSDVMLNINRIHSELEHSVHNDKRRLESHIQLLEVQRRVDFEVQLNKERETLRHVTMQKDIDSKEMQDKIDRLNQDLSKTREFLVAAETSQTHLQQRADDLSKQVQAGSEKLAVYERRSTILSGQAGQVVDTRSREEQLENEVAELRGSIKLMEMDLESSRTQIEQISNISRASETALEKVNEAYEEYRKSADANLADKESLLESLRDQLRAKDSELATSNARFNELNQQLESERVTFLHDKKTLEETIVDMSSNAAHVETDEAERVNFIRSIEERAAASEERYQRELIGHAEAVKHNEQLKEQLLNLKTKVRECENATETARSMLSTAEASWKTQRSSLDKEIADLTSRSQDLQKQNSILHQHLESVNSQASRIRQVAEQSTTNENQSVDDGSDLRPVVAYLRREKEIVDLQLELHKQENMRLKAQIEHLNRSLDETRVSLTEERERGANSVVSATQHAELLERINQLNLLRESNATLRSECESYRKQVESLETKLRHLSTELSPIKEEVTTLKAELSSKNAQVQRLEAENQQWKERNNQILSKYDRVDPAELQQLKDKVSTLEAEKASWDETKTTMEAELAQTERFKANLQSYKTQYADLVTRMRTLMTEHKEVAANRDTLKSQLEAQTQAFESERSTLKVQLDALVAEKSVLEKSLAEEKTRPQVATGETILPPTDQNQEAVVKAAVDSARIAWEEERTQITKAKDEAAEREKAASTQLQSLISQKTQLEGLNTKLRQRLAEELKKQREQQATQEKLMSAKVAEATAQQAREHEAAMQNAIADATAKAKAESQISASPNADALASAQPQPDVEAIITQHKQELANLEAQLTQKHESEMVLLKESVSQTAITGSGNALADVENVVKERMEAFQKEHEQKLTDAIERGRREVNMKLKLKDGQLAKALSGRKELEEQVKVLKEQLTAAGIIPSTSVPPTTTTVPPTNEPVLPVPSTPVSKPGASSTATPTIAPSSSTVPPAPPATPVAPASSAPSTLPPKPSATVVPVTRPGTVGQTTAVRGAAVRGRGRGVSIRGGAAAASQAAGRGGGVLAQVNSAAAASPSGTSILGAAAKRPREETEVAPPDVQSLAKRLRGTPPVTLQRNRHLPPTDPPP</sequence>
<feature type="domain" description="Nucleoprotein TPR/MPL1" evidence="7">
    <location>
        <begin position="225"/>
        <end position="298"/>
    </location>
</feature>
<comment type="subcellular location">
    <subcellularLocation>
        <location evidence="1">Nucleus</location>
    </subcellularLocation>
</comment>
<feature type="compositionally biased region" description="Basic residues" evidence="5">
    <location>
        <begin position="1"/>
        <end position="12"/>
    </location>
</feature>
<feature type="coiled-coil region" evidence="4">
    <location>
        <begin position="1109"/>
        <end position="1175"/>
    </location>
</feature>
<dbReference type="Pfam" id="PF07926">
    <property type="entry name" value="TPR_MLP1_2"/>
    <property type="match status" value="1"/>
</dbReference>
<evidence type="ECO:0000259" key="8">
    <source>
        <dbReference type="Pfam" id="PF25785"/>
    </source>
</evidence>
<feature type="compositionally biased region" description="Low complexity" evidence="5">
    <location>
        <begin position="1820"/>
        <end position="1831"/>
    </location>
</feature>
<evidence type="ECO:0000259" key="6">
    <source>
        <dbReference type="Pfam" id="PF07926"/>
    </source>
</evidence>
<evidence type="ECO:0000256" key="3">
    <source>
        <dbReference type="ARBA" id="ARBA00023242"/>
    </source>
</evidence>
<evidence type="ECO:0000313" key="10">
    <source>
        <dbReference type="Proteomes" id="UP001050691"/>
    </source>
</evidence>
<feature type="coiled-coil region" evidence="4">
    <location>
        <begin position="1540"/>
        <end position="1604"/>
    </location>
</feature>
<feature type="coiled-coil region" evidence="4">
    <location>
        <begin position="690"/>
        <end position="766"/>
    </location>
</feature>
<evidence type="ECO:0000256" key="1">
    <source>
        <dbReference type="ARBA" id="ARBA00004123"/>
    </source>
</evidence>
<keyword evidence="10" id="KW-1185">Reference proteome</keyword>
<dbReference type="GO" id="GO:0006406">
    <property type="term" value="P:mRNA export from nucleus"/>
    <property type="evidence" value="ECO:0007669"/>
    <property type="project" value="TreeGrafter"/>
</dbReference>
<feature type="coiled-coil region" evidence="4">
    <location>
        <begin position="423"/>
        <end position="520"/>
    </location>
</feature>
<feature type="compositionally biased region" description="Polar residues" evidence="5">
    <location>
        <begin position="1189"/>
        <end position="1209"/>
    </location>
</feature>
<feature type="compositionally biased region" description="Low complexity" evidence="5">
    <location>
        <begin position="1750"/>
        <end position="1768"/>
    </location>
</feature>
<dbReference type="Proteomes" id="UP001050691">
    <property type="component" value="Unassembled WGS sequence"/>
</dbReference>
<dbReference type="PANTHER" id="PTHR18898">
    <property type="entry name" value="NUCLEOPROTEIN TPR-RELATED"/>
    <property type="match status" value="1"/>
</dbReference>
<feature type="coiled-coil region" evidence="4">
    <location>
        <begin position="1227"/>
        <end position="1392"/>
    </location>
</feature>
<feature type="domain" description="Nucleoprotein TPR/MLP1-2" evidence="6">
    <location>
        <begin position="1060"/>
        <end position="1186"/>
    </location>
</feature>
<evidence type="ECO:0000256" key="4">
    <source>
        <dbReference type="SAM" id="Coils"/>
    </source>
</evidence>
<feature type="compositionally biased region" description="Low complexity" evidence="5">
    <location>
        <begin position="20"/>
        <end position="30"/>
    </location>
</feature>
<dbReference type="GO" id="GO:0005643">
    <property type="term" value="C:nuclear pore"/>
    <property type="evidence" value="ECO:0007669"/>
    <property type="project" value="TreeGrafter"/>
</dbReference>
<dbReference type="GO" id="GO:0006606">
    <property type="term" value="P:protein import into nucleus"/>
    <property type="evidence" value="ECO:0007669"/>
    <property type="project" value="InterPro"/>
</dbReference>
<dbReference type="PANTHER" id="PTHR18898:SF2">
    <property type="entry name" value="NUCLEOPROTEIN TPR"/>
    <property type="match status" value="1"/>
</dbReference>
<dbReference type="Pfam" id="PF25785">
    <property type="entry name" value="TPR"/>
    <property type="match status" value="1"/>
</dbReference>
<protein>
    <recommendedName>
        <fullName evidence="11">Nucleoprotein TPR</fullName>
    </recommendedName>
</protein>